<protein>
    <submittedName>
        <fullName evidence="2">Uncharacterized protein</fullName>
    </submittedName>
</protein>
<evidence type="ECO:0000313" key="2">
    <source>
        <dbReference type="EMBL" id="CRY82482.1"/>
    </source>
</evidence>
<feature type="region of interest" description="Disordered" evidence="1">
    <location>
        <begin position="1"/>
        <end position="27"/>
    </location>
</feature>
<dbReference type="Proteomes" id="UP000057820">
    <property type="component" value="Plasmid 2"/>
</dbReference>
<proteinExistence type="predicted"/>
<gene>
    <name evidence="2" type="ORF">ERS450000_04975</name>
</gene>
<evidence type="ECO:0000313" key="3">
    <source>
        <dbReference type="Proteomes" id="UP000057820"/>
    </source>
</evidence>
<dbReference type="KEGG" id="nfr:ERS450000_04975"/>
<name>A0A0H5P487_NOCFR</name>
<organism evidence="2 3">
    <name type="scientific">Nocardia farcinica</name>
    <dbReference type="NCBI Taxonomy" id="37329"/>
    <lineage>
        <taxon>Bacteria</taxon>
        <taxon>Bacillati</taxon>
        <taxon>Actinomycetota</taxon>
        <taxon>Actinomycetes</taxon>
        <taxon>Mycobacteriales</taxon>
        <taxon>Nocardiaceae</taxon>
        <taxon>Nocardia</taxon>
    </lineage>
</organism>
<dbReference type="AlphaFoldDB" id="A0A0H5P487"/>
<reference evidence="3" key="1">
    <citation type="submission" date="2015-03" db="EMBL/GenBank/DDBJ databases">
        <authorList>
            <consortium name="Pathogen Informatics"/>
        </authorList>
    </citation>
    <scope>NUCLEOTIDE SEQUENCE [LARGE SCALE GENOMIC DNA]</scope>
    <source>
        <strain evidence="3">NCTC11134</strain>
        <plasmid evidence="3">2</plasmid>
    </source>
</reference>
<sequence>MLLGEDKTAGWQARRVPNDPDPTEGAEGFVETTEFGHSVWIQRYPDDPVMSARFATRVGDWNAQVRVPQAGVRTTDGILVLDGERTRKIAEFLVDLTRKLSTLPE</sequence>
<accession>A0A0H5P487</accession>
<keyword evidence="2" id="KW-0614">Plasmid</keyword>
<dbReference type="EMBL" id="LN868939">
    <property type="protein sequence ID" value="CRY82482.1"/>
    <property type="molecule type" value="Genomic_DNA"/>
</dbReference>
<evidence type="ECO:0000256" key="1">
    <source>
        <dbReference type="SAM" id="MobiDB-lite"/>
    </source>
</evidence>
<geneLocation type="plasmid" evidence="2">
    <name>2</name>
</geneLocation>